<comment type="caution">
    <text evidence="1">The sequence shown here is derived from an EMBL/GenBank/DDBJ whole genome shotgun (WGS) entry which is preliminary data.</text>
</comment>
<proteinExistence type="predicted"/>
<dbReference type="Proteomes" id="UP001281410">
    <property type="component" value="Unassembled WGS sequence"/>
</dbReference>
<dbReference type="AlphaFoldDB" id="A0AAE0AF36"/>
<keyword evidence="2" id="KW-1185">Reference proteome</keyword>
<evidence type="ECO:0000313" key="2">
    <source>
        <dbReference type="Proteomes" id="UP001281410"/>
    </source>
</evidence>
<sequence length="128" mass="14461">MVESSQLLPISFPRGFVAVTHLLYADDVLIFCRDTMKNLRGIMYAFMIYSGISGQLVNWSKSLVGMKIWQFPFSYFGVFLFKGRPKWSVLQPIVDKIQSKFAKWNGRALSIAGSATLIKSVISSSFVH</sequence>
<evidence type="ECO:0008006" key="3">
    <source>
        <dbReference type="Google" id="ProtNLM"/>
    </source>
</evidence>
<organism evidence="1 2">
    <name type="scientific">Dipteronia sinensis</name>
    <dbReference type="NCBI Taxonomy" id="43782"/>
    <lineage>
        <taxon>Eukaryota</taxon>
        <taxon>Viridiplantae</taxon>
        <taxon>Streptophyta</taxon>
        <taxon>Embryophyta</taxon>
        <taxon>Tracheophyta</taxon>
        <taxon>Spermatophyta</taxon>
        <taxon>Magnoliopsida</taxon>
        <taxon>eudicotyledons</taxon>
        <taxon>Gunneridae</taxon>
        <taxon>Pentapetalae</taxon>
        <taxon>rosids</taxon>
        <taxon>malvids</taxon>
        <taxon>Sapindales</taxon>
        <taxon>Sapindaceae</taxon>
        <taxon>Hippocastanoideae</taxon>
        <taxon>Acereae</taxon>
        <taxon>Dipteronia</taxon>
    </lineage>
</organism>
<accession>A0AAE0AF36</accession>
<gene>
    <name evidence="1" type="ORF">Dsin_017451</name>
</gene>
<dbReference type="PANTHER" id="PTHR33116:SF78">
    <property type="entry name" value="OS12G0587133 PROTEIN"/>
    <property type="match status" value="1"/>
</dbReference>
<evidence type="ECO:0000313" key="1">
    <source>
        <dbReference type="EMBL" id="KAK3212745.1"/>
    </source>
</evidence>
<dbReference type="PANTHER" id="PTHR33116">
    <property type="entry name" value="REVERSE TRANSCRIPTASE ZINC-BINDING DOMAIN-CONTAINING PROTEIN-RELATED-RELATED"/>
    <property type="match status" value="1"/>
</dbReference>
<protein>
    <recommendedName>
        <fullName evidence="3">Reverse transcriptase domain-containing protein</fullName>
    </recommendedName>
</protein>
<reference evidence="1" key="1">
    <citation type="journal article" date="2023" name="Plant J.">
        <title>Genome sequences and population genomics provide insights into the demographic history, inbreeding, and mutation load of two 'living fossil' tree species of Dipteronia.</title>
        <authorList>
            <person name="Feng Y."/>
            <person name="Comes H.P."/>
            <person name="Chen J."/>
            <person name="Zhu S."/>
            <person name="Lu R."/>
            <person name="Zhang X."/>
            <person name="Li P."/>
            <person name="Qiu J."/>
            <person name="Olsen K.M."/>
            <person name="Qiu Y."/>
        </authorList>
    </citation>
    <scope>NUCLEOTIDE SEQUENCE</scope>
    <source>
        <strain evidence="1">NBL</strain>
    </source>
</reference>
<name>A0AAE0AF36_9ROSI</name>
<dbReference type="EMBL" id="JANJYJ010000005">
    <property type="protein sequence ID" value="KAK3212745.1"/>
    <property type="molecule type" value="Genomic_DNA"/>
</dbReference>